<organism evidence="6 7">
    <name type="scientific">Pseudomonas fluorescens ICMP 11288</name>
    <dbReference type="NCBI Taxonomy" id="1198309"/>
    <lineage>
        <taxon>Bacteria</taxon>
        <taxon>Pseudomonadati</taxon>
        <taxon>Pseudomonadota</taxon>
        <taxon>Gammaproteobacteria</taxon>
        <taxon>Pseudomonadales</taxon>
        <taxon>Pseudomonadaceae</taxon>
        <taxon>Pseudomonas</taxon>
    </lineage>
</organism>
<comment type="caution">
    <text evidence="6">The sequence shown here is derived from an EMBL/GenBank/DDBJ whole genome shotgun (WGS) entry which is preliminary data.</text>
</comment>
<evidence type="ECO:0000313" key="7">
    <source>
        <dbReference type="Proteomes" id="UP000054197"/>
    </source>
</evidence>
<dbReference type="Pfam" id="PF00126">
    <property type="entry name" value="HTH_1"/>
    <property type="match status" value="1"/>
</dbReference>
<dbReference type="GeneID" id="93465525"/>
<dbReference type="PROSITE" id="PS50931">
    <property type="entry name" value="HTH_LYSR"/>
    <property type="match status" value="1"/>
</dbReference>
<evidence type="ECO:0000259" key="5">
    <source>
        <dbReference type="PROSITE" id="PS50931"/>
    </source>
</evidence>
<dbReference type="AlphaFoldDB" id="A0A0W0HCW1"/>
<evidence type="ECO:0000256" key="1">
    <source>
        <dbReference type="ARBA" id="ARBA00009437"/>
    </source>
</evidence>
<gene>
    <name evidence="6" type="ORF">AO063_29245</name>
</gene>
<evidence type="ECO:0000256" key="4">
    <source>
        <dbReference type="ARBA" id="ARBA00023163"/>
    </source>
</evidence>
<dbReference type="RefSeq" id="WP_058422003.1">
    <property type="nucleotide sequence ID" value="NZ_LKEF01000050.1"/>
</dbReference>
<feature type="domain" description="HTH lysR-type" evidence="5">
    <location>
        <begin position="1"/>
        <end position="58"/>
    </location>
</feature>
<dbReference type="SUPFAM" id="SSF53850">
    <property type="entry name" value="Periplasmic binding protein-like II"/>
    <property type="match status" value="1"/>
</dbReference>
<dbReference type="InterPro" id="IPR000847">
    <property type="entry name" value="LysR_HTH_N"/>
</dbReference>
<dbReference type="InterPro" id="IPR036388">
    <property type="entry name" value="WH-like_DNA-bd_sf"/>
</dbReference>
<dbReference type="Gene3D" id="3.40.190.10">
    <property type="entry name" value="Periplasmic binding protein-like II"/>
    <property type="match status" value="2"/>
</dbReference>
<keyword evidence="3" id="KW-0238">DNA-binding</keyword>
<dbReference type="Pfam" id="PF03466">
    <property type="entry name" value="LysR_substrate"/>
    <property type="match status" value="1"/>
</dbReference>
<dbReference type="Proteomes" id="UP000054197">
    <property type="component" value="Unassembled WGS sequence"/>
</dbReference>
<keyword evidence="2" id="KW-0805">Transcription regulation</keyword>
<dbReference type="Gene3D" id="1.10.10.10">
    <property type="entry name" value="Winged helix-like DNA-binding domain superfamily/Winged helix DNA-binding domain"/>
    <property type="match status" value="1"/>
</dbReference>
<comment type="similarity">
    <text evidence="1">Belongs to the LysR transcriptional regulatory family.</text>
</comment>
<dbReference type="PRINTS" id="PR00039">
    <property type="entry name" value="HTHLYSR"/>
</dbReference>
<sequence length="288" mass="31821">MKIEAFLTLQATLERGSFAAAAEAVNLTPSAVSLQIKQLEAYFGQSLFDRSGRTVRPTRFALLVIDTVSRTFSDLEKLRTQRDPSLSGRVRLGVTGSIQTTLLPRAVAELQKRAPGLTLQLERANTPEMLSSLKADRLDAAILVRPPGGGSARLHWKDLLCEPLVLVVPANLESLEPEQYLRRYSWLRLDRKLVVGRMAARYVDNLIPHCEALIDVPSADAIIAMVGIGLGVSVLPRLRKEHLGAYPVREVSLGPAAPTRQLSMVRRKQDSENALLRIIEQAFELACR</sequence>
<evidence type="ECO:0000256" key="2">
    <source>
        <dbReference type="ARBA" id="ARBA00023015"/>
    </source>
</evidence>
<name>A0A0W0HCW1_PSEFL</name>
<dbReference type="GO" id="GO:0003700">
    <property type="term" value="F:DNA-binding transcription factor activity"/>
    <property type="evidence" value="ECO:0007669"/>
    <property type="project" value="InterPro"/>
</dbReference>
<dbReference type="PANTHER" id="PTHR30126">
    <property type="entry name" value="HTH-TYPE TRANSCRIPTIONAL REGULATOR"/>
    <property type="match status" value="1"/>
</dbReference>
<dbReference type="InterPro" id="IPR005119">
    <property type="entry name" value="LysR_subst-bd"/>
</dbReference>
<reference evidence="6 7" key="1">
    <citation type="submission" date="2015-09" db="EMBL/GenBank/DDBJ databases">
        <title>Genome sequence of ICMP 11288.</title>
        <authorList>
            <person name="Visnovsky S."/>
            <person name="Lu A."/>
            <person name="Panda P."/>
            <person name="Pitman A."/>
        </authorList>
    </citation>
    <scope>NUCLEOTIDE SEQUENCE [LARGE SCALE GENOMIC DNA]</scope>
    <source>
        <strain evidence="6 7">ICMP 11288</strain>
    </source>
</reference>
<dbReference type="PANTHER" id="PTHR30126:SF94">
    <property type="entry name" value="LYSR FAMILY TRANSCRIPTIONAL REGULATOR"/>
    <property type="match status" value="1"/>
</dbReference>
<dbReference type="SUPFAM" id="SSF46785">
    <property type="entry name" value="Winged helix' DNA-binding domain"/>
    <property type="match status" value="1"/>
</dbReference>
<evidence type="ECO:0000313" key="6">
    <source>
        <dbReference type="EMBL" id="KTB58591.1"/>
    </source>
</evidence>
<accession>A0A0W0HCW1</accession>
<dbReference type="InterPro" id="IPR036390">
    <property type="entry name" value="WH_DNA-bd_sf"/>
</dbReference>
<dbReference type="GO" id="GO:0000976">
    <property type="term" value="F:transcription cis-regulatory region binding"/>
    <property type="evidence" value="ECO:0007669"/>
    <property type="project" value="TreeGrafter"/>
</dbReference>
<keyword evidence="4" id="KW-0804">Transcription</keyword>
<dbReference type="EMBL" id="LKEF01000050">
    <property type="protein sequence ID" value="KTB58591.1"/>
    <property type="molecule type" value="Genomic_DNA"/>
</dbReference>
<evidence type="ECO:0000256" key="3">
    <source>
        <dbReference type="ARBA" id="ARBA00023125"/>
    </source>
</evidence>
<proteinExistence type="inferred from homology"/>
<protein>
    <recommendedName>
        <fullName evidence="5">HTH lysR-type domain-containing protein</fullName>
    </recommendedName>
</protein>